<dbReference type="AlphaFoldDB" id="A0AAV4BVP3"/>
<comment type="caution">
    <text evidence="2">The sequence shown here is derived from an EMBL/GenBank/DDBJ whole genome shotgun (WGS) entry which is preliminary data.</text>
</comment>
<sequence length="129" mass="14517">MATANPTAEAQEKQTGPVMYRNTEEKTPTVKTRLGEYGAPNLEGAFFKNFVDPMTQELEKNVAQTNALLDKISSDLEAERKQRFRKILSSHIPEALQGGGKKEEDVMQLVDQLIFYEEVGDAQEEVQIK</sequence>
<evidence type="ECO:0000256" key="1">
    <source>
        <dbReference type="SAM" id="MobiDB-lite"/>
    </source>
</evidence>
<dbReference type="Proteomes" id="UP000735302">
    <property type="component" value="Unassembled WGS sequence"/>
</dbReference>
<name>A0AAV4BVP3_9GAST</name>
<gene>
    <name evidence="2" type="ORF">PoB_004991000</name>
</gene>
<reference evidence="2 3" key="1">
    <citation type="journal article" date="2021" name="Elife">
        <title>Chloroplast acquisition without the gene transfer in kleptoplastic sea slugs, Plakobranchus ocellatus.</title>
        <authorList>
            <person name="Maeda T."/>
            <person name="Takahashi S."/>
            <person name="Yoshida T."/>
            <person name="Shimamura S."/>
            <person name="Takaki Y."/>
            <person name="Nagai Y."/>
            <person name="Toyoda A."/>
            <person name="Suzuki Y."/>
            <person name="Arimoto A."/>
            <person name="Ishii H."/>
            <person name="Satoh N."/>
            <person name="Nishiyama T."/>
            <person name="Hasebe M."/>
            <person name="Maruyama T."/>
            <person name="Minagawa J."/>
            <person name="Obokata J."/>
            <person name="Shigenobu S."/>
        </authorList>
    </citation>
    <scope>NUCLEOTIDE SEQUENCE [LARGE SCALE GENOMIC DNA]</scope>
</reference>
<feature type="region of interest" description="Disordered" evidence="1">
    <location>
        <begin position="1"/>
        <end position="27"/>
    </location>
</feature>
<proteinExistence type="predicted"/>
<dbReference type="EMBL" id="BLXT01005511">
    <property type="protein sequence ID" value="GFO23405.1"/>
    <property type="molecule type" value="Genomic_DNA"/>
</dbReference>
<evidence type="ECO:0000313" key="3">
    <source>
        <dbReference type="Proteomes" id="UP000735302"/>
    </source>
</evidence>
<protein>
    <submittedName>
        <fullName evidence="2">Uncharacterized protein</fullName>
    </submittedName>
</protein>
<accession>A0AAV4BVP3</accession>
<organism evidence="2 3">
    <name type="scientific">Plakobranchus ocellatus</name>
    <dbReference type="NCBI Taxonomy" id="259542"/>
    <lineage>
        <taxon>Eukaryota</taxon>
        <taxon>Metazoa</taxon>
        <taxon>Spiralia</taxon>
        <taxon>Lophotrochozoa</taxon>
        <taxon>Mollusca</taxon>
        <taxon>Gastropoda</taxon>
        <taxon>Heterobranchia</taxon>
        <taxon>Euthyneura</taxon>
        <taxon>Panpulmonata</taxon>
        <taxon>Sacoglossa</taxon>
        <taxon>Placobranchoidea</taxon>
        <taxon>Plakobranchidae</taxon>
        <taxon>Plakobranchus</taxon>
    </lineage>
</organism>
<keyword evidence="3" id="KW-1185">Reference proteome</keyword>
<evidence type="ECO:0000313" key="2">
    <source>
        <dbReference type="EMBL" id="GFO23405.1"/>
    </source>
</evidence>